<proteinExistence type="predicted"/>
<dbReference type="Gene3D" id="2.40.160.40">
    <property type="entry name" value="monomeric porin ompg"/>
    <property type="match status" value="1"/>
</dbReference>
<dbReference type="Pfam" id="PF06178">
    <property type="entry name" value="KdgM"/>
    <property type="match status" value="1"/>
</dbReference>
<feature type="chain" id="PRO_5042889652" evidence="2">
    <location>
        <begin position="22"/>
        <end position="236"/>
    </location>
</feature>
<evidence type="ECO:0000256" key="2">
    <source>
        <dbReference type="SAM" id="SignalP"/>
    </source>
</evidence>
<reference evidence="3" key="1">
    <citation type="submission" date="2022-10" db="EMBL/GenBank/DDBJ databases">
        <title>Complete genome of Ep21-8.</title>
        <authorList>
            <person name="Kang Y.-R."/>
            <person name="Kim D.-H."/>
        </authorList>
    </citation>
    <scope>NUCLEOTIDE SEQUENCE</scope>
    <source>
        <strain evidence="3">Ep21-8</strain>
    </source>
</reference>
<dbReference type="GO" id="GO:0015772">
    <property type="term" value="P:oligosaccharide transport"/>
    <property type="evidence" value="ECO:0007669"/>
    <property type="project" value="TreeGrafter"/>
</dbReference>
<dbReference type="AlphaFoldDB" id="A0AAQ3H3U5"/>
<gene>
    <name evidence="3" type="ORF">PWJ79_12060</name>
</gene>
<evidence type="ECO:0000256" key="1">
    <source>
        <dbReference type="ARBA" id="ARBA00022729"/>
    </source>
</evidence>
<dbReference type="RefSeq" id="WP_012849350.1">
    <property type="nucleotide sequence ID" value="NC_013508.1"/>
</dbReference>
<dbReference type="Proteomes" id="UP001223683">
    <property type="component" value="Chromosome"/>
</dbReference>
<sequence length="236" mass="28252">MNKLIYLAALPCLFSASPSWANNYKTSVEYRHEYREGVKKHSDRFKVFLDTGNHIGFEFDARYGNHDDKAYDQMYLNGSELNVFYYTDLNKNTLLLAGNSFDFTSEGLVFIPFVRLNYTFDNGFYINGRYKWKLWDYSMKGVDQQPYHSKIQEFDTFIGYKWGQWNFQYQLDLMREMSANGQPLYNGKKWDYANNFRVVYAIDANWRPFIEIGDIKESRDSDRRQGRYRIGLKYTW</sequence>
<evidence type="ECO:0000313" key="3">
    <source>
        <dbReference type="EMBL" id="WDU90185.1"/>
    </source>
</evidence>
<keyword evidence="1 2" id="KW-0732">Signal</keyword>
<dbReference type="GO" id="GO:0015288">
    <property type="term" value="F:porin activity"/>
    <property type="evidence" value="ECO:0007669"/>
    <property type="project" value="TreeGrafter"/>
</dbReference>
<dbReference type="GeneID" id="72529306"/>
<feature type="signal peptide" evidence="2">
    <location>
        <begin position="1"/>
        <end position="21"/>
    </location>
</feature>
<dbReference type="PANTHER" id="PTHR38105">
    <property type="entry name" value="OUTER MEMBRANE PROTEIN-RELATED-RELATED"/>
    <property type="match status" value="1"/>
</dbReference>
<dbReference type="GO" id="GO:0009279">
    <property type="term" value="C:cell outer membrane"/>
    <property type="evidence" value="ECO:0007669"/>
    <property type="project" value="TreeGrafter"/>
</dbReference>
<accession>A0AAQ3H3U5</accession>
<protein>
    <submittedName>
        <fullName evidence="3">Oligogalacturonate-specific porin KdgM family protein</fullName>
    </submittedName>
</protein>
<evidence type="ECO:0000313" key="4">
    <source>
        <dbReference type="Proteomes" id="UP001223683"/>
    </source>
</evidence>
<name>A0AAQ3H3U5_EDWPI</name>
<dbReference type="EMBL" id="CP118390">
    <property type="protein sequence ID" value="WDU90185.1"/>
    <property type="molecule type" value="Genomic_DNA"/>
</dbReference>
<organism evidence="3 4">
    <name type="scientific">Edwardsiella piscicida</name>
    <dbReference type="NCBI Taxonomy" id="1263550"/>
    <lineage>
        <taxon>Bacteria</taxon>
        <taxon>Pseudomonadati</taxon>
        <taxon>Pseudomonadota</taxon>
        <taxon>Gammaproteobacteria</taxon>
        <taxon>Enterobacterales</taxon>
        <taxon>Hafniaceae</taxon>
        <taxon>Edwardsiella</taxon>
    </lineage>
</organism>
<dbReference type="PANTHER" id="PTHR38105:SF5">
    <property type="entry name" value="OUTER MEMBRANE PROTEIN"/>
    <property type="match status" value="1"/>
</dbReference>
<dbReference type="InterPro" id="IPR053713">
    <property type="entry name" value="Bact_OM_Channel_sf"/>
</dbReference>
<dbReference type="InterPro" id="IPR009331">
    <property type="entry name" value="Oligogalacturonate-sp_porin"/>
</dbReference>